<dbReference type="EMBL" id="RBXO01000001">
    <property type="protein sequence ID" value="RKT55987.1"/>
    <property type="molecule type" value="Genomic_DNA"/>
</dbReference>
<feature type="transmembrane region" description="Helical" evidence="1">
    <location>
        <begin position="118"/>
        <end position="139"/>
    </location>
</feature>
<feature type="transmembrane region" description="Helical" evidence="1">
    <location>
        <begin position="44"/>
        <end position="65"/>
    </location>
</feature>
<protein>
    <recommendedName>
        <fullName evidence="4">ABC-2 type transport system permease protein</fullName>
    </recommendedName>
</protein>
<dbReference type="RefSeq" id="WP_121007620.1">
    <property type="nucleotide sequence ID" value="NZ_RBXO01000001.1"/>
</dbReference>
<evidence type="ECO:0000313" key="3">
    <source>
        <dbReference type="Proteomes" id="UP000282084"/>
    </source>
</evidence>
<accession>A0A495W4L5</accession>
<feature type="transmembrane region" description="Helical" evidence="1">
    <location>
        <begin position="189"/>
        <end position="210"/>
    </location>
</feature>
<evidence type="ECO:0008006" key="4">
    <source>
        <dbReference type="Google" id="ProtNLM"/>
    </source>
</evidence>
<keyword evidence="1" id="KW-1133">Transmembrane helix</keyword>
<feature type="transmembrane region" description="Helical" evidence="1">
    <location>
        <begin position="86"/>
        <end position="106"/>
    </location>
</feature>
<feature type="transmembrane region" description="Helical" evidence="1">
    <location>
        <begin position="21"/>
        <end position="38"/>
    </location>
</feature>
<feature type="transmembrane region" description="Helical" evidence="1">
    <location>
        <begin position="151"/>
        <end position="169"/>
    </location>
</feature>
<evidence type="ECO:0000313" key="2">
    <source>
        <dbReference type="EMBL" id="RKT55987.1"/>
    </source>
</evidence>
<sequence>MTALVRYLLADLLRTQRHLPPLLVYAVVLALFNAGDAGPPPSSYAGSCAFLCPVAAWLTIVVTTAEDPVRREVTVVAAGGWGPAQAAVTALSCLVVTAVALMATFVPVLTQSRPHPPAVVALGFAALLVCGLVGVGVGVLCGRPVVTRPGWSVPAAAALLLPAYLFGRTPPIGNVLGALGHDTGLGGDLVVSGVCAVVLVVGATLVARVVGARRN</sequence>
<gene>
    <name evidence="2" type="ORF">C8E97_4675</name>
</gene>
<dbReference type="Proteomes" id="UP000282084">
    <property type="component" value="Unassembled WGS sequence"/>
</dbReference>
<evidence type="ECO:0000256" key="1">
    <source>
        <dbReference type="SAM" id="Phobius"/>
    </source>
</evidence>
<keyword evidence="3" id="KW-1185">Reference proteome</keyword>
<keyword evidence="1" id="KW-0812">Transmembrane</keyword>
<organism evidence="2 3">
    <name type="scientific">Saccharothrix australiensis</name>
    <dbReference type="NCBI Taxonomy" id="2072"/>
    <lineage>
        <taxon>Bacteria</taxon>
        <taxon>Bacillati</taxon>
        <taxon>Actinomycetota</taxon>
        <taxon>Actinomycetes</taxon>
        <taxon>Pseudonocardiales</taxon>
        <taxon>Pseudonocardiaceae</taxon>
        <taxon>Saccharothrix</taxon>
    </lineage>
</organism>
<comment type="caution">
    <text evidence="2">The sequence shown here is derived from an EMBL/GenBank/DDBJ whole genome shotgun (WGS) entry which is preliminary data.</text>
</comment>
<proteinExistence type="predicted"/>
<keyword evidence="1" id="KW-0472">Membrane</keyword>
<dbReference type="OrthoDB" id="4337269at2"/>
<reference evidence="2 3" key="1">
    <citation type="submission" date="2018-10" db="EMBL/GenBank/DDBJ databases">
        <title>Sequencing the genomes of 1000 actinobacteria strains.</title>
        <authorList>
            <person name="Klenk H.-P."/>
        </authorList>
    </citation>
    <scope>NUCLEOTIDE SEQUENCE [LARGE SCALE GENOMIC DNA]</scope>
    <source>
        <strain evidence="2 3">DSM 43800</strain>
    </source>
</reference>
<dbReference type="AlphaFoldDB" id="A0A495W4L5"/>
<name>A0A495W4L5_9PSEU</name>